<comment type="caution">
    <text evidence="2">The sequence shown here is derived from an EMBL/GenBank/DDBJ whole genome shotgun (WGS) entry which is preliminary data.</text>
</comment>
<dbReference type="AlphaFoldDB" id="A0AAN7N4R9"/>
<keyword evidence="3" id="KW-1185">Reference proteome</keyword>
<accession>A0AAN7N4R9</accession>
<name>A0AAN7N4R9_MYCAM</name>
<reference evidence="2 3" key="1">
    <citation type="journal article" date="2023" name="J. Hered.">
        <title>Chromosome-level genome of the wood stork (Mycteria americana) provides insight into avian chromosome evolution.</title>
        <authorList>
            <person name="Flamio R. Jr."/>
            <person name="Ramstad K.M."/>
        </authorList>
    </citation>
    <scope>NUCLEOTIDE SEQUENCE [LARGE SCALE GENOMIC DNA]</scope>
    <source>
        <strain evidence="2">JAX WOST 10</strain>
    </source>
</reference>
<protein>
    <submittedName>
        <fullName evidence="2">Uncharacterized protein</fullName>
    </submittedName>
</protein>
<proteinExistence type="predicted"/>
<gene>
    <name evidence="2" type="ORF">QYF61_020751</name>
</gene>
<organism evidence="2 3">
    <name type="scientific">Mycteria americana</name>
    <name type="common">Wood stork</name>
    <dbReference type="NCBI Taxonomy" id="33587"/>
    <lineage>
        <taxon>Eukaryota</taxon>
        <taxon>Metazoa</taxon>
        <taxon>Chordata</taxon>
        <taxon>Craniata</taxon>
        <taxon>Vertebrata</taxon>
        <taxon>Euteleostomi</taxon>
        <taxon>Archelosauria</taxon>
        <taxon>Archosauria</taxon>
        <taxon>Dinosauria</taxon>
        <taxon>Saurischia</taxon>
        <taxon>Theropoda</taxon>
        <taxon>Coelurosauria</taxon>
        <taxon>Aves</taxon>
        <taxon>Neognathae</taxon>
        <taxon>Neoaves</taxon>
        <taxon>Aequornithes</taxon>
        <taxon>Ciconiiformes</taxon>
        <taxon>Ciconiidae</taxon>
        <taxon>Mycteria</taxon>
    </lineage>
</organism>
<sequence length="351" mass="38413">MASPKGLVGTRPEKRAFGADPPLAPRRGSLPWGRTKRPRVHVFPVLRTPELDAVLRVGSHQSAVEGQNPLPRPAGHAALDAAQDTVGFLGCKRTLLAHVQLFIHQYPQVLLLRAALNPFIPQPALILGVAPTQMQDLALGLVDPHEVHMGPLLQLAQVPLDGIPSLRYVNRTTQLGVVSKLAEGALDPTVHVVDEDTKQYWSQTPLIPDLHPDIEPLTTTLWSPRPSSQFLRHRIVHPSNPSLQCREKDVVGDHVKGLTEVQIDDILALPLSSDVVTPSEKATRLVRQDLPVCSTTWHTTVFFFLAGLLSCGEVSSELRVTAGTGHLACFRQQEGCKTRVALQSFILISNR</sequence>
<dbReference type="Proteomes" id="UP001333110">
    <property type="component" value="Unassembled WGS sequence"/>
</dbReference>
<evidence type="ECO:0000313" key="3">
    <source>
        <dbReference type="Proteomes" id="UP001333110"/>
    </source>
</evidence>
<evidence type="ECO:0000313" key="2">
    <source>
        <dbReference type="EMBL" id="KAK4808270.1"/>
    </source>
</evidence>
<dbReference type="EMBL" id="JAUNZN010000025">
    <property type="protein sequence ID" value="KAK4808270.1"/>
    <property type="molecule type" value="Genomic_DNA"/>
</dbReference>
<feature type="region of interest" description="Disordered" evidence="1">
    <location>
        <begin position="1"/>
        <end position="32"/>
    </location>
</feature>
<evidence type="ECO:0000256" key="1">
    <source>
        <dbReference type="SAM" id="MobiDB-lite"/>
    </source>
</evidence>